<proteinExistence type="predicted"/>
<name>A0A4R5CH51_9ACTN</name>
<sequence>MGVVTSLSDLNREEWADKPYLIELRGGRMDGNRFRRNKLAITWCVPEIVEPSLVTDADGIFRPELVPLSIYRRTGIVTDDGVHIYQFEGIELIN</sequence>
<dbReference type="AlphaFoldDB" id="A0A4R5CH51"/>
<protein>
    <submittedName>
        <fullName evidence="1">Uncharacterized protein</fullName>
    </submittedName>
</protein>
<comment type="caution">
    <text evidence="1">The sequence shown here is derived from an EMBL/GenBank/DDBJ whole genome shotgun (WGS) entry which is preliminary data.</text>
</comment>
<organism evidence="1 2">
    <name type="scientific">Actinomadura rubrisoli</name>
    <dbReference type="NCBI Taxonomy" id="2530368"/>
    <lineage>
        <taxon>Bacteria</taxon>
        <taxon>Bacillati</taxon>
        <taxon>Actinomycetota</taxon>
        <taxon>Actinomycetes</taxon>
        <taxon>Streptosporangiales</taxon>
        <taxon>Thermomonosporaceae</taxon>
        <taxon>Actinomadura</taxon>
    </lineage>
</organism>
<keyword evidence="2" id="KW-1185">Reference proteome</keyword>
<accession>A0A4R5CH51</accession>
<evidence type="ECO:0000313" key="2">
    <source>
        <dbReference type="Proteomes" id="UP000294513"/>
    </source>
</evidence>
<evidence type="ECO:0000313" key="1">
    <source>
        <dbReference type="EMBL" id="TDD97623.1"/>
    </source>
</evidence>
<dbReference type="EMBL" id="SMKU01000002">
    <property type="protein sequence ID" value="TDD97623.1"/>
    <property type="molecule type" value="Genomic_DNA"/>
</dbReference>
<dbReference type="Proteomes" id="UP000294513">
    <property type="component" value="Unassembled WGS sequence"/>
</dbReference>
<gene>
    <name evidence="1" type="ORF">E1298_00910</name>
</gene>
<reference evidence="1 2" key="1">
    <citation type="submission" date="2019-03" db="EMBL/GenBank/DDBJ databases">
        <title>Draft genome sequences of novel Actinobacteria.</title>
        <authorList>
            <person name="Sahin N."/>
            <person name="Ay H."/>
            <person name="Saygin H."/>
        </authorList>
    </citation>
    <scope>NUCLEOTIDE SEQUENCE [LARGE SCALE GENOMIC DNA]</scope>
    <source>
        <strain evidence="1 2">H3C3</strain>
    </source>
</reference>